<dbReference type="AlphaFoldDB" id="A0A5C7HI22"/>
<dbReference type="GO" id="GO:0005737">
    <property type="term" value="C:cytoplasm"/>
    <property type="evidence" value="ECO:0007669"/>
    <property type="project" value="UniProtKB-SubCell"/>
</dbReference>
<dbReference type="EMBL" id="VAHF01000008">
    <property type="protein sequence ID" value="TXG56690.1"/>
    <property type="molecule type" value="Genomic_DNA"/>
</dbReference>
<dbReference type="InterPro" id="IPR036081">
    <property type="entry name" value="Translin_sf"/>
</dbReference>
<proteinExistence type="inferred from homology"/>
<evidence type="ECO:0000313" key="7">
    <source>
        <dbReference type="EMBL" id="TXG56690.1"/>
    </source>
</evidence>
<accession>A0A5C7HI22</accession>
<dbReference type="SUPFAM" id="SSF74784">
    <property type="entry name" value="Translin"/>
    <property type="match status" value="1"/>
</dbReference>
<sequence length="391" mass="44405">MLSASALRRISVSHSPMASKPQPHRLHQLAGTTALQSSAKRARTMSTESSSTTMKDAFAKYADYLNHFSVASEHGGSCAVMILLLTVLVLNEKRERVIKASRDITINSKKVIFQVHRMSRLNKEEVLEKAEKDLAAVINQYISRLVKELQGTDHWKLRRAYSPGVQEYIEAATFCKFCRTGTLLNLEEINATFLPLSDPSLEPLKVNVLDYLLGLADLTGELMRLAIGRISDGEFEYAEKICRFVRDIYRELTILFPLMDDNSDMKMKMDTMLQSVVKIENGILFVVSIPKVVFMTMWIIIGSIMVSYSKTQDDEAVLNVSDNTTSKEHNFVVFYGNNQRRDCGIKDRRICSTEYFAKPGLGQDVLNTCFREMMYSSFRSHQSFKHNVVGY</sequence>
<dbReference type="InterPro" id="IPR016068">
    <property type="entry name" value="Translin_N"/>
</dbReference>
<keyword evidence="5" id="KW-0539">Nucleus</keyword>
<evidence type="ECO:0000256" key="4">
    <source>
        <dbReference type="ARBA" id="ARBA00022490"/>
    </source>
</evidence>
<comment type="subcellular location">
    <subcellularLocation>
        <location evidence="2">Cytoplasm</location>
    </subcellularLocation>
    <subcellularLocation>
        <location evidence="1">Nucleus</location>
    </subcellularLocation>
</comment>
<evidence type="ECO:0000313" key="8">
    <source>
        <dbReference type="Proteomes" id="UP000323000"/>
    </source>
</evidence>
<dbReference type="PANTHER" id="PTHR10741">
    <property type="entry name" value="TRANSLIN AND TRANSLIN ASSOCIATED PROTEIN X"/>
    <property type="match status" value="1"/>
</dbReference>
<evidence type="ECO:0000256" key="3">
    <source>
        <dbReference type="ARBA" id="ARBA00005902"/>
    </source>
</evidence>
<gene>
    <name evidence="7" type="ORF">EZV62_018003</name>
</gene>
<dbReference type="Gene3D" id="1.20.58.190">
    <property type="entry name" value="Translin, domain 1"/>
    <property type="match status" value="1"/>
</dbReference>
<dbReference type="CDD" id="cd14820">
    <property type="entry name" value="TRAX"/>
    <property type="match status" value="1"/>
</dbReference>
<reference evidence="8" key="1">
    <citation type="journal article" date="2019" name="Gigascience">
        <title>De novo genome assembly of the endangered Acer yangbiense, a plant species with extremely small populations endemic to Yunnan Province, China.</title>
        <authorList>
            <person name="Yang J."/>
            <person name="Wariss H.M."/>
            <person name="Tao L."/>
            <person name="Zhang R."/>
            <person name="Yun Q."/>
            <person name="Hollingsworth P."/>
            <person name="Dao Z."/>
            <person name="Luo G."/>
            <person name="Guo H."/>
            <person name="Ma Y."/>
            <person name="Sun W."/>
        </authorList>
    </citation>
    <scope>NUCLEOTIDE SEQUENCE [LARGE SCALE GENOMIC DNA]</scope>
    <source>
        <strain evidence="8">cv. Malutang</strain>
    </source>
</reference>
<comment type="similarity">
    <text evidence="3">Belongs to the translin family.</text>
</comment>
<organism evidence="7 8">
    <name type="scientific">Acer yangbiense</name>
    <dbReference type="NCBI Taxonomy" id="1000413"/>
    <lineage>
        <taxon>Eukaryota</taxon>
        <taxon>Viridiplantae</taxon>
        <taxon>Streptophyta</taxon>
        <taxon>Embryophyta</taxon>
        <taxon>Tracheophyta</taxon>
        <taxon>Spermatophyta</taxon>
        <taxon>Magnoliopsida</taxon>
        <taxon>eudicotyledons</taxon>
        <taxon>Gunneridae</taxon>
        <taxon>Pentapetalae</taxon>
        <taxon>rosids</taxon>
        <taxon>malvids</taxon>
        <taxon>Sapindales</taxon>
        <taxon>Sapindaceae</taxon>
        <taxon>Hippocastanoideae</taxon>
        <taxon>Acereae</taxon>
        <taxon>Acer</taxon>
    </lineage>
</organism>
<keyword evidence="4" id="KW-0963">Cytoplasm</keyword>
<dbReference type="InterPro" id="IPR016069">
    <property type="entry name" value="Translin_C"/>
</dbReference>
<evidence type="ECO:0000256" key="1">
    <source>
        <dbReference type="ARBA" id="ARBA00004123"/>
    </source>
</evidence>
<dbReference type="Pfam" id="PF01997">
    <property type="entry name" value="Translin"/>
    <property type="match status" value="1"/>
</dbReference>
<dbReference type="InterPro" id="IPR002848">
    <property type="entry name" value="Translin_fam"/>
</dbReference>
<keyword evidence="8" id="KW-1185">Reference proteome</keyword>
<dbReference type="GO" id="GO:0043565">
    <property type="term" value="F:sequence-specific DNA binding"/>
    <property type="evidence" value="ECO:0007669"/>
    <property type="project" value="InterPro"/>
</dbReference>
<keyword evidence="6" id="KW-0472">Membrane</keyword>
<protein>
    <recommendedName>
        <fullName evidence="9">Translin-associated protein X</fullName>
    </recommendedName>
</protein>
<evidence type="ECO:0000256" key="2">
    <source>
        <dbReference type="ARBA" id="ARBA00004496"/>
    </source>
</evidence>
<evidence type="ECO:0008006" key="9">
    <source>
        <dbReference type="Google" id="ProtNLM"/>
    </source>
</evidence>
<keyword evidence="6" id="KW-0812">Transmembrane</keyword>
<keyword evidence="6" id="KW-1133">Transmembrane helix</keyword>
<dbReference type="Proteomes" id="UP000323000">
    <property type="component" value="Chromosome 8"/>
</dbReference>
<dbReference type="Gene3D" id="1.20.58.200">
    <property type="entry name" value="Translin, domain 2"/>
    <property type="match status" value="1"/>
</dbReference>
<evidence type="ECO:0000256" key="5">
    <source>
        <dbReference type="ARBA" id="ARBA00023242"/>
    </source>
</evidence>
<comment type="caution">
    <text evidence="7">The sequence shown here is derived from an EMBL/GenBank/DDBJ whole genome shotgun (WGS) entry which is preliminary data.</text>
</comment>
<name>A0A5C7HI22_9ROSI</name>
<dbReference type="GO" id="GO:0005634">
    <property type="term" value="C:nucleus"/>
    <property type="evidence" value="ECO:0007669"/>
    <property type="project" value="UniProtKB-SubCell"/>
</dbReference>
<dbReference type="OrthoDB" id="31005at2759"/>
<feature type="transmembrane region" description="Helical" evidence="6">
    <location>
        <begin position="282"/>
        <end position="308"/>
    </location>
</feature>
<evidence type="ECO:0000256" key="6">
    <source>
        <dbReference type="SAM" id="Phobius"/>
    </source>
</evidence>